<dbReference type="GO" id="GO:0016787">
    <property type="term" value="F:hydrolase activity"/>
    <property type="evidence" value="ECO:0007669"/>
    <property type="project" value="UniProtKB-KW"/>
</dbReference>
<evidence type="ECO:0000256" key="2">
    <source>
        <dbReference type="ARBA" id="ARBA00022801"/>
    </source>
</evidence>
<dbReference type="HOGENOM" id="CLU_013364_5_2_1"/>
<feature type="signal peptide" evidence="4">
    <location>
        <begin position="1"/>
        <end position="24"/>
    </location>
</feature>
<keyword evidence="2" id="KW-0378">Hydrolase</keyword>
<dbReference type="InParanoid" id="A8P7W8"/>
<accession>A8P7W8</accession>
<evidence type="ECO:0000259" key="5">
    <source>
        <dbReference type="Pfam" id="PF08386"/>
    </source>
</evidence>
<evidence type="ECO:0000256" key="1">
    <source>
        <dbReference type="ARBA" id="ARBA00010088"/>
    </source>
</evidence>
<dbReference type="RefSeq" id="XP_001839444.2">
    <property type="nucleotide sequence ID" value="XM_001839392.2"/>
</dbReference>
<dbReference type="PANTHER" id="PTHR43248">
    <property type="entry name" value="2-SUCCINYL-6-HYDROXY-2,4-CYCLOHEXADIENE-1-CARBOXYLATE SYNTHASE"/>
    <property type="match status" value="1"/>
</dbReference>
<feature type="region of interest" description="Disordered" evidence="3">
    <location>
        <begin position="535"/>
        <end position="557"/>
    </location>
</feature>
<dbReference type="OrthoDB" id="425534at2759"/>
<keyword evidence="4" id="KW-0732">Signal</keyword>
<comment type="caution">
    <text evidence="6">The sequence shown here is derived from an EMBL/GenBank/DDBJ whole genome shotgun (WGS) entry which is preliminary data.</text>
</comment>
<dbReference type="AlphaFoldDB" id="A8P7W8"/>
<comment type="similarity">
    <text evidence="1">Belongs to the peptidase S33 family.</text>
</comment>
<dbReference type="PANTHER" id="PTHR43248:SF25">
    <property type="entry name" value="AB HYDROLASE-1 DOMAIN-CONTAINING PROTEIN-RELATED"/>
    <property type="match status" value="1"/>
</dbReference>
<organism evidence="6 7">
    <name type="scientific">Coprinopsis cinerea (strain Okayama-7 / 130 / ATCC MYA-4618 / FGSC 9003)</name>
    <name type="common">Inky cap fungus</name>
    <name type="synonym">Hormographiella aspergillata</name>
    <dbReference type="NCBI Taxonomy" id="240176"/>
    <lineage>
        <taxon>Eukaryota</taxon>
        <taxon>Fungi</taxon>
        <taxon>Dikarya</taxon>
        <taxon>Basidiomycota</taxon>
        <taxon>Agaricomycotina</taxon>
        <taxon>Agaricomycetes</taxon>
        <taxon>Agaricomycetidae</taxon>
        <taxon>Agaricales</taxon>
        <taxon>Agaricineae</taxon>
        <taxon>Psathyrellaceae</taxon>
        <taxon>Coprinopsis</taxon>
    </lineage>
</organism>
<dbReference type="EMBL" id="AACS02000005">
    <property type="protein sequence ID" value="EAU82347.2"/>
    <property type="molecule type" value="Genomic_DNA"/>
</dbReference>
<evidence type="ECO:0000256" key="3">
    <source>
        <dbReference type="SAM" id="MobiDB-lite"/>
    </source>
</evidence>
<evidence type="ECO:0000313" key="6">
    <source>
        <dbReference type="EMBL" id="EAU82347.2"/>
    </source>
</evidence>
<dbReference type="PROSITE" id="PS51257">
    <property type="entry name" value="PROKAR_LIPOPROTEIN"/>
    <property type="match status" value="1"/>
</dbReference>
<dbReference type="Proteomes" id="UP000001861">
    <property type="component" value="Unassembled WGS sequence"/>
</dbReference>
<protein>
    <recommendedName>
        <fullName evidence="5">Peptidase S33 tripeptidyl aminopeptidase-like C-terminal domain-containing protein</fullName>
    </recommendedName>
</protein>
<sequence>MKKSIRSLVSLFFALLSLSACAQAQSESFSWDSIQPTQTVNLTWHRCNFDFECSTLEVPLDYTNPTGPKASIALTRMPARVPRTSEEYKGPILFNPGGPGQSGIDFIHTLGYWLAIELGPHFDLVGFDPRGIARSTPRVSLFKTQAERTFFEENYLKQMVSGSGEGVSKAWGLGHVIGKLATAHNAEENRYLEHINTPNTARDMLRIVESFGREKLMYWGISYGTVLGATFATMFPDKVERMVLDGVVNMDDYYNLTFSDDLQDAPTILTHFFDACASAGPSTCAFHESTPSGIQSKYLSLINQIRNSPIPVYYPNRFDGRPVYGLLDYSKFQTVVFYSLYSPYAWFPRLAEALAALHDDRNPQPFFELGGARAFECPCEPDHEDEPDRGVVVEGAAVIACSDGARIPPGLEEMKQAFAEFSAKSEWAGVWAWGRMSCLGWPKKTPGPALEGPYVANTSHPILFIGNTADPVTPLAHAKKVSKGFPGSVVLTQDAPGHGSMTTTSFCTQLRIREYFNNGTLPEVGTVCDVDASLFPSDNEGNKRRNEGNKGDNVSERSLEGVNVEQWMDAVEKIAKEAAARRVYGPLRT</sequence>
<evidence type="ECO:0000313" key="7">
    <source>
        <dbReference type="Proteomes" id="UP000001861"/>
    </source>
</evidence>
<dbReference type="InterPro" id="IPR029058">
    <property type="entry name" value="AB_hydrolase_fold"/>
</dbReference>
<dbReference type="GeneID" id="6016058"/>
<dbReference type="VEuPathDB" id="FungiDB:CC1G_06657"/>
<gene>
    <name evidence="6" type="ORF">CC1G_06657</name>
</gene>
<dbReference type="KEGG" id="cci:CC1G_06657"/>
<feature type="domain" description="Peptidase S33 tripeptidyl aminopeptidase-like C-terminal" evidence="5">
    <location>
        <begin position="427"/>
        <end position="528"/>
    </location>
</feature>
<dbReference type="InterPro" id="IPR013595">
    <property type="entry name" value="Pept_S33_TAP-like_C"/>
</dbReference>
<dbReference type="InterPro" id="IPR051601">
    <property type="entry name" value="Serine_prot/Carboxylest_S33"/>
</dbReference>
<name>A8P7W8_COPC7</name>
<reference evidence="6 7" key="1">
    <citation type="journal article" date="2010" name="Proc. Natl. Acad. Sci. U.S.A.">
        <title>Insights into evolution of multicellular fungi from the assembled chromosomes of the mushroom Coprinopsis cinerea (Coprinus cinereus).</title>
        <authorList>
            <person name="Stajich J.E."/>
            <person name="Wilke S.K."/>
            <person name="Ahren D."/>
            <person name="Au C.H."/>
            <person name="Birren B.W."/>
            <person name="Borodovsky M."/>
            <person name="Burns C."/>
            <person name="Canback B."/>
            <person name="Casselton L.A."/>
            <person name="Cheng C.K."/>
            <person name="Deng J."/>
            <person name="Dietrich F.S."/>
            <person name="Fargo D.C."/>
            <person name="Farman M.L."/>
            <person name="Gathman A.C."/>
            <person name="Goldberg J."/>
            <person name="Guigo R."/>
            <person name="Hoegger P.J."/>
            <person name="Hooker J.B."/>
            <person name="Huggins A."/>
            <person name="James T.Y."/>
            <person name="Kamada T."/>
            <person name="Kilaru S."/>
            <person name="Kodira C."/>
            <person name="Kues U."/>
            <person name="Kupfer D."/>
            <person name="Kwan H.S."/>
            <person name="Lomsadze A."/>
            <person name="Li W."/>
            <person name="Lilly W.W."/>
            <person name="Ma L.J."/>
            <person name="Mackey A.J."/>
            <person name="Manning G."/>
            <person name="Martin F."/>
            <person name="Muraguchi H."/>
            <person name="Natvig D.O."/>
            <person name="Palmerini H."/>
            <person name="Ramesh M.A."/>
            <person name="Rehmeyer C.J."/>
            <person name="Roe B.A."/>
            <person name="Shenoy N."/>
            <person name="Stanke M."/>
            <person name="Ter-Hovhannisyan V."/>
            <person name="Tunlid A."/>
            <person name="Velagapudi R."/>
            <person name="Vision T.J."/>
            <person name="Zeng Q."/>
            <person name="Zolan M.E."/>
            <person name="Pukkila P.J."/>
        </authorList>
    </citation>
    <scope>NUCLEOTIDE SEQUENCE [LARGE SCALE GENOMIC DNA]</scope>
    <source>
        <strain evidence="7">Okayama-7 / 130 / ATCC MYA-4618 / FGSC 9003</strain>
    </source>
</reference>
<keyword evidence="7" id="KW-1185">Reference proteome</keyword>
<feature type="compositionally biased region" description="Basic and acidic residues" evidence="3">
    <location>
        <begin position="540"/>
        <end position="557"/>
    </location>
</feature>
<dbReference type="Pfam" id="PF08386">
    <property type="entry name" value="Abhydrolase_4"/>
    <property type="match status" value="1"/>
</dbReference>
<dbReference type="eggNOG" id="ENOG502RY03">
    <property type="taxonomic scope" value="Eukaryota"/>
</dbReference>
<dbReference type="Gene3D" id="3.40.50.1820">
    <property type="entry name" value="alpha/beta hydrolase"/>
    <property type="match status" value="1"/>
</dbReference>
<dbReference type="OMA" id="LASTDHY"/>
<dbReference type="SUPFAM" id="SSF53474">
    <property type="entry name" value="alpha/beta-Hydrolases"/>
    <property type="match status" value="1"/>
</dbReference>
<feature type="chain" id="PRO_5002727600" description="Peptidase S33 tripeptidyl aminopeptidase-like C-terminal domain-containing protein" evidence="4">
    <location>
        <begin position="25"/>
        <end position="589"/>
    </location>
</feature>
<proteinExistence type="inferred from homology"/>
<evidence type="ECO:0000256" key="4">
    <source>
        <dbReference type="SAM" id="SignalP"/>
    </source>
</evidence>